<keyword evidence="3" id="KW-1185">Reference proteome</keyword>
<name>M2RNU7_CERS8</name>
<organism evidence="2 3">
    <name type="scientific">Ceriporiopsis subvermispora (strain B)</name>
    <name type="common">White-rot fungus</name>
    <name type="synonym">Gelatoporia subvermispora</name>
    <dbReference type="NCBI Taxonomy" id="914234"/>
    <lineage>
        <taxon>Eukaryota</taxon>
        <taxon>Fungi</taxon>
        <taxon>Dikarya</taxon>
        <taxon>Basidiomycota</taxon>
        <taxon>Agaricomycotina</taxon>
        <taxon>Agaricomycetes</taxon>
        <taxon>Polyporales</taxon>
        <taxon>Gelatoporiaceae</taxon>
        <taxon>Gelatoporia</taxon>
    </lineage>
</organism>
<sequence>MDLTTGRALCGHCIYRGTWSRQYWRMHSTGVTSGREEKSDWGNSHTCVPAAPSAERR</sequence>
<dbReference type="EMBL" id="KB445792">
    <property type="protein sequence ID" value="EMD40516.1"/>
    <property type="molecule type" value="Genomic_DNA"/>
</dbReference>
<feature type="region of interest" description="Disordered" evidence="1">
    <location>
        <begin position="34"/>
        <end position="57"/>
    </location>
</feature>
<evidence type="ECO:0000256" key="1">
    <source>
        <dbReference type="SAM" id="MobiDB-lite"/>
    </source>
</evidence>
<proteinExistence type="predicted"/>
<dbReference type="AlphaFoldDB" id="M2RNU7"/>
<accession>M2RNU7</accession>
<evidence type="ECO:0000313" key="3">
    <source>
        <dbReference type="Proteomes" id="UP000016930"/>
    </source>
</evidence>
<protein>
    <submittedName>
        <fullName evidence="2">Uncharacterized protein</fullName>
    </submittedName>
</protein>
<evidence type="ECO:0000313" key="2">
    <source>
        <dbReference type="EMBL" id="EMD40516.1"/>
    </source>
</evidence>
<dbReference type="HOGENOM" id="CLU_2996359_0_0_1"/>
<dbReference type="Proteomes" id="UP000016930">
    <property type="component" value="Unassembled WGS sequence"/>
</dbReference>
<reference evidence="2 3" key="1">
    <citation type="journal article" date="2012" name="Proc. Natl. Acad. Sci. U.S.A.">
        <title>Comparative genomics of Ceriporiopsis subvermispora and Phanerochaete chrysosporium provide insight into selective ligninolysis.</title>
        <authorList>
            <person name="Fernandez-Fueyo E."/>
            <person name="Ruiz-Duenas F.J."/>
            <person name="Ferreira P."/>
            <person name="Floudas D."/>
            <person name="Hibbett D.S."/>
            <person name="Canessa P."/>
            <person name="Larrondo L.F."/>
            <person name="James T.Y."/>
            <person name="Seelenfreund D."/>
            <person name="Lobos S."/>
            <person name="Polanco R."/>
            <person name="Tello M."/>
            <person name="Honda Y."/>
            <person name="Watanabe T."/>
            <person name="Watanabe T."/>
            <person name="Ryu J.S."/>
            <person name="Kubicek C.P."/>
            <person name="Schmoll M."/>
            <person name="Gaskell J."/>
            <person name="Hammel K.E."/>
            <person name="St John F.J."/>
            <person name="Vanden Wymelenberg A."/>
            <person name="Sabat G."/>
            <person name="Splinter BonDurant S."/>
            <person name="Syed K."/>
            <person name="Yadav J.S."/>
            <person name="Doddapaneni H."/>
            <person name="Subramanian V."/>
            <person name="Lavin J.L."/>
            <person name="Oguiza J.A."/>
            <person name="Perez G."/>
            <person name="Pisabarro A.G."/>
            <person name="Ramirez L."/>
            <person name="Santoyo F."/>
            <person name="Master E."/>
            <person name="Coutinho P.M."/>
            <person name="Henrissat B."/>
            <person name="Lombard V."/>
            <person name="Magnuson J.K."/>
            <person name="Kuees U."/>
            <person name="Hori C."/>
            <person name="Igarashi K."/>
            <person name="Samejima M."/>
            <person name="Held B.W."/>
            <person name="Barry K.W."/>
            <person name="LaButti K.M."/>
            <person name="Lapidus A."/>
            <person name="Lindquist E.A."/>
            <person name="Lucas S.M."/>
            <person name="Riley R."/>
            <person name="Salamov A.A."/>
            <person name="Hoffmeister D."/>
            <person name="Schwenk D."/>
            <person name="Hadar Y."/>
            <person name="Yarden O."/>
            <person name="de Vries R.P."/>
            <person name="Wiebenga A."/>
            <person name="Stenlid J."/>
            <person name="Eastwood D."/>
            <person name="Grigoriev I.V."/>
            <person name="Berka R.M."/>
            <person name="Blanchette R.A."/>
            <person name="Kersten P."/>
            <person name="Martinez A.T."/>
            <person name="Vicuna R."/>
            <person name="Cullen D."/>
        </authorList>
    </citation>
    <scope>NUCLEOTIDE SEQUENCE [LARGE SCALE GENOMIC DNA]</scope>
    <source>
        <strain evidence="2 3">B</strain>
    </source>
</reference>
<gene>
    <name evidence="2" type="ORF">CERSUDRAFT_80182</name>
</gene>